<organism evidence="5 6">
    <name type="scientific">Nonomuraea longicatena</name>
    <dbReference type="NCBI Taxonomy" id="83682"/>
    <lineage>
        <taxon>Bacteria</taxon>
        <taxon>Bacillati</taxon>
        <taxon>Actinomycetota</taxon>
        <taxon>Actinomycetes</taxon>
        <taxon>Streptosporangiales</taxon>
        <taxon>Streptosporangiaceae</taxon>
        <taxon>Nonomuraea</taxon>
    </lineage>
</organism>
<dbReference type="Gene3D" id="3.40.1410.10">
    <property type="entry name" value="Chorismate lyase-like"/>
    <property type="match status" value="1"/>
</dbReference>
<keyword evidence="6" id="KW-1185">Reference proteome</keyword>
<accession>A0ABN1QVH5</accession>
<dbReference type="SUPFAM" id="SSF46785">
    <property type="entry name" value="Winged helix' DNA-binding domain"/>
    <property type="match status" value="1"/>
</dbReference>
<dbReference type="PANTHER" id="PTHR44846">
    <property type="entry name" value="MANNOSYL-D-GLYCERATE TRANSPORT/METABOLISM SYSTEM REPRESSOR MNGR-RELATED"/>
    <property type="match status" value="1"/>
</dbReference>
<keyword evidence="2" id="KW-0238">DNA-binding</keyword>
<dbReference type="Pfam" id="PF07702">
    <property type="entry name" value="UTRA"/>
    <property type="match status" value="1"/>
</dbReference>
<feature type="domain" description="HTH gntR-type" evidence="4">
    <location>
        <begin position="6"/>
        <end position="74"/>
    </location>
</feature>
<evidence type="ECO:0000256" key="3">
    <source>
        <dbReference type="ARBA" id="ARBA00023163"/>
    </source>
</evidence>
<keyword evidence="1" id="KW-0805">Transcription regulation</keyword>
<protein>
    <submittedName>
        <fullName evidence="5">GntR family transcriptional regulator</fullName>
    </submittedName>
</protein>
<reference evidence="5 6" key="1">
    <citation type="journal article" date="2019" name="Int. J. Syst. Evol. Microbiol.">
        <title>The Global Catalogue of Microorganisms (GCM) 10K type strain sequencing project: providing services to taxonomists for standard genome sequencing and annotation.</title>
        <authorList>
            <consortium name="The Broad Institute Genomics Platform"/>
            <consortium name="The Broad Institute Genome Sequencing Center for Infectious Disease"/>
            <person name="Wu L."/>
            <person name="Ma J."/>
        </authorList>
    </citation>
    <scope>NUCLEOTIDE SEQUENCE [LARGE SCALE GENOMIC DNA]</scope>
    <source>
        <strain evidence="5 6">JCM 11136</strain>
    </source>
</reference>
<dbReference type="RefSeq" id="WP_343953969.1">
    <property type="nucleotide sequence ID" value="NZ_BAAAHQ010000041.1"/>
</dbReference>
<keyword evidence="3" id="KW-0804">Transcription</keyword>
<dbReference type="SMART" id="SM00345">
    <property type="entry name" value="HTH_GNTR"/>
    <property type="match status" value="1"/>
</dbReference>
<comment type="caution">
    <text evidence="5">The sequence shown here is derived from an EMBL/GenBank/DDBJ whole genome shotgun (WGS) entry which is preliminary data.</text>
</comment>
<sequence>MGRQHRTLAVQVRDQLRTMVAQEGLGPGDRLPSENDLIALFGVGRTSIREALKLLEQEGLIQARHGDGRYLTSQPSLERPLTRLAGTTDMLAERGYGASTVVLDLAVKEPTRRQLDLLRLSPGDTVVRLERLRRRDGDVLVHSTDLFPRALIPFPLGEVDWTGSLLEVLAAYDHVVEYAVTQVRAVTLADEQAARLGADAGEGAWLMLTQTHHDSSGRPLLHSVDCHRGSDFAFHLVRRRD</sequence>
<dbReference type="SUPFAM" id="SSF64288">
    <property type="entry name" value="Chorismate lyase-like"/>
    <property type="match status" value="1"/>
</dbReference>
<gene>
    <name evidence="5" type="ORF">GCM10009560_64700</name>
</gene>
<dbReference type="PANTHER" id="PTHR44846:SF17">
    <property type="entry name" value="GNTR-FAMILY TRANSCRIPTIONAL REGULATOR"/>
    <property type="match status" value="1"/>
</dbReference>
<dbReference type="InterPro" id="IPR036388">
    <property type="entry name" value="WH-like_DNA-bd_sf"/>
</dbReference>
<evidence type="ECO:0000256" key="2">
    <source>
        <dbReference type="ARBA" id="ARBA00023125"/>
    </source>
</evidence>
<name>A0ABN1QVH5_9ACTN</name>
<dbReference type="SMART" id="SM00866">
    <property type="entry name" value="UTRA"/>
    <property type="match status" value="1"/>
</dbReference>
<dbReference type="Proteomes" id="UP001501578">
    <property type="component" value="Unassembled WGS sequence"/>
</dbReference>
<dbReference type="CDD" id="cd07377">
    <property type="entry name" value="WHTH_GntR"/>
    <property type="match status" value="1"/>
</dbReference>
<dbReference type="InterPro" id="IPR028978">
    <property type="entry name" value="Chorismate_lyase_/UTRA_dom_sf"/>
</dbReference>
<dbReference type="Gene3D" id="1.10.10.10">
    <property type="entry name" value="Winged helix-like DNA-binding domain superfamily/Winged helix DNA-binding domain"/>
    <property type="match status" value="1"/>
</dbReference>
<dbReference type="InterPro" id="IPR050679">
    <property type="entry name" value="Bact_HTH_transcr_reg"/>
</dbReference>
<dbReference type="InterPro" id="IPR011663">
    <property type="entry name" value="UTRA"/>
</dbReference>
<evidence type="ECO:0000259" key="4">
    <source>
        <dbReference type="PROSITE" id="PS50949"/>
    </source>
</evidence>
<dbReference type="InterPro" id="IPR036390">
    <property type="entry name" value="WH_DNA-bd_sf"/>
</dbReference>
<dbReference type="EMBL" id="BAAAHQ010000041">
    <property type="protein sequence ID" value="GAA0947850.1"/>
    <property type="molecule type" value="Genomic_DNA"/>
</dbReference>
<dbReference type="Pfam" id="PF00392">
    <property type="entry name" value="GntR"/>
    <property type="match status" value="1"/>
</dbReference>
<evidence type="ECO:0000313" key="5">
    <source>
        <dbReference type="EMBL" id="GAA0947850.1"/>
    </source>
</evidence>
<dbReference type="PRINTS" id="PR00035">
    <property type="entry name" value="HTHGNTR"/>
</dbReference>
<proteinExistence type="predicted"/>
<evidence type="ECO:0000313" key="6">
    <source>
        <dbReference type="Proteomes" id="UP001501578"/>
    </source>
</evidence>
<dbReference type="InterPro" id="IPR000524">
    <property type="entry name" value="Tscrpt_reg_HTH_GntR"/>
</dbReference>
<dbReference type="PROSITE" id="PS50949">
    <property type="entry name" value="HTH_GNTR"/>
    <property type="match status" value="1"/>
</dbReference>
<evidence type="ECO:0000256" key="1">
    <source>
        <dbReference type="ARBA" id="ARBA00023015"/>
    </source>
</evidence>